<dbReference type="EMBL" id="CACVBM020001529">
    <property type="protein sequence ID" value="CAA7053362.1"/>
    <property type="molecule type" value="Genomic_DNA"/>
</dbReference>
<dbReference type="PANTHER" id="PTHR11206">
    <property type="entry name" value="MULTIDRUG RESISTANCE PROTEIN"/>
    <property type="match status" value="1"/>
</dbReference>
<accession>A0A6D2KK01</accession>
<sequence length="91" mass="10076">MKKKITRMKSLTLKPKKKNEKSSEETWYLSLEMMKKVSSMAAPMVAVSVSQYLLQVISMIMAGHVDELSLSAVAIATSLTNVTAFSLLFGF</sequence>
<reference evidence="4" key="1">
    <citation type="submission" date="2020-01" db="EMBL/GenBank/DDBJ databases">
        <authorList>
            <person name="Mishra B."/>
        </authorList>
    </citation>
    <scope>NUCLEOTIDE SEQUENCE [LARGE SCALE GENOMIC DNA]</scope>
</reference>
<comment type="caution">
    <text evidence="4">The sequence shown here is derived from an EMBL/GenBank/DDBJ whole genome shotgun (WGS) entry which is preliminary data.</text>
</comment>
<dbReference type="GO" id="GO:0042910">
    <property type="term" value="F:xenobiotic transmembrane transporter activity"/>
    <property type="evidence" value="ECO:0007669"/>
    <property type="project" value="InterPro"/>
</dbReference>
<evidence type="ECO:0000256" key="3">
    <source>
        <dbReference type="SAM" id="Phobius"/>
    </source>
</evidence>
<organism evidence="4 5">
    <name type="scientific">Microthlaspi erraticum</name>
    <dbReference type="NCBI Taxonomy" id="1685480"/>
    <lineage>
        <taxon>Eukaryota</taxon>
        <taxon>Viridiplantae</taxon>
        <taxon>Streptophyta</taxon>
        <taxon>Embryophyta</taxon>
        <taxon>Tracheophyta</taxon>
        <taxon>Spermatophyta</taxon>
        <taxon>Magnoliopsida</taxon>
        <taxon>eudicotyledons</taxon>
        <taxon>Gunneridae</taxon>
        <taxon>Pentapetalae</taxon>
        <taxon>rosids</taxon>
        <taxon>malvids</taxon>
        <taxon>Brassicales</taxon>
        <taxon>Brassicaceae</taxon>
        <taxon>Coluteocarpeae</taxon>
        <taxon>Microthlaspi</taxon>
    </lineage>
</organism>
<keyword evidence="3" id="KW-1133">Transmembrane helix</keyword>
<keyword evidence="5" id="KW-1185">Reference proteome</keyword>
<evidence type="ECO:0000313" key="5">
    <source>
        <dbReference type="Proteomes" id="UP000467841"/>
    </source>
</evidence>
<dbReference type="OrthoDB" id="2126698at2759"/>
<feature type="region of interest" description="Disordered" evidence="2">
    <location>
        <begin position="1"/>
        <end position="23"/>
    </location>
</feature>
<evidence type="ECO:0000256" key="1">
    <source>
        <dbReference type="ARBA" id="ARBA00010199"/>
    </source>
</evidence>
<dbReference type="GO" id="GO:0016020">
    <property type="term" value="C:membrane"/>
    <property type="evidence" value="ECO:0007669"/>
    <property type="project" value="InterPro"/>
</dbReference>
<proteinExistence type="inferred from homology"/>
<name>A0A6D2KK01_9BRAS</name>
<dbReference type="GO" id="GO:0015297">
    <property type="term" value="F:antiporter activity"/>
    <property type="evidence" value="ECO:0007669"/>
    <property type="project" value="InterPro"/>
</dbReference>
<keyword evidence="3" id="KW-0472">Membrane</keyword>
<dbReference type="Pfam" id="PF01554">
    <property type="entry name" value="MatE"/>
    <property type="match status" value="1"/>
</dbReference>
<protein>
    <recommendedName>
        <fullName evidence="6">MATE efflux family protein</fullName>
    </recommendedName>
</protein>
<dbReference type="InterPro" id="IPR002528">
    <property type="entry name" value="MATE_fam"/>
</dbReference>
<keyword evidence="3" id="KW-0812">Transmembrane</keyword>
<gene>
    <name evidence="4" type="ORF">MERR_LOCUS40598</name>
</gene>
<comment type="similarity">
    <text evidence="1">Belongs to the multi antimicrobial extrusion (MATE) (TC 2.A.66.1) family.</text>
</comment>
<evidence type="ECO:0000313" key="4">
    <source>
        <dbReference type="EMBL" id="CAA7053362.1"/>
    </source>
</evidence>
<evidence type="ECO:0000256" key="2">
    <source>
        <dbReference type="SAM" id="MobiDB-lite"/>
    </source>
</evidence>
<dbReference type="AlphaFoldDB" id="A0A6D2KK01"/>
<feature type="transmembrane region" description="Helical" evidence="3">
    <location>
        <begin position="40"/>
        <end position="62"/>
    </location>
</feature>
<feature type="transmembrane region" description="Helical" evidence="3">
    <location>
        <begin position="68"/>
        <end position="89"/>
    </location>
</feature>
<evidence type="ECO:0008006" key="6">
    <source>
        <dbReference type="Google" id="ProtNLM"/>
    </source>
</evidence>
<dbReference type="Proteomes" id="UP000467841">
    <property type="component" value="Unassembled WGS sequence"/>
</dbReference>